<evidence type="ECO:0000313" key="2">
    <source>
        <dbReference type="Proteomes" id="UP000598820"/>
    </source>
</evidence>
<accession>A0A926XSQ7</accession>
<evidence type="ECO:0000313" key="1">
    <source>
        <dbReference type="EMBL" id="MBD2699304.1"/>
    </source>
</evidence>
<dbReference type="Proteomes" id="UP000598820">
    <property type="component" value="Unassembled WGS sequence"/>
</dbReference>
<protein>
    <submittedName>
        <fullName evidence="1">Uncharacterized protein</fullName>
    </submittedName>
</protein>
<gene>
    <name evidence="1" type="ORF">IC229_01560</name>
</gene>
<dbReference type="EMBL" id="JACWZY010000001">
    <property type="protein sequence ID" value="MBD2699304.1"/>
    <property type="molecule type" value="Genomic_DNA"/>
</dbReference>
<name>A0A926XSQ7_9BACT</name>
<comment type="caution">
    <text evidence="1">The sequence shown here is derived from an EMBL/GenBank/DDBJ whole genome shotgun (WGS) entry which is preliminary data.</text>
</comment>
<proteinExistence type="predicted"/>
<sequence length="67" mass="7861">MTYEKYSDYADVNRCQERVLTQSPTATWKEARKYELEVSGKDLPAGSYMYRLEASYQPKTVCLVKRN</sequence>
<dbReference type="RefSeq" id="WP_190885156.1">
    <property type="nucleotide sequence ID" value="NZ_JACWZY010000001.1"/>
</dbReference>
<keyword evidence="2" id="KW-1185">Reference proteome</keyword>
<dbReference type="AlphaFoldDB" id="A0A926XSQ7"/>
<organism evidence="1 2">
    <name type="scientific">Spirosoma profusum</name>
    <dbReference type="NCBI Taxonomy" id="2771354"/>
    <lineage>
        <taxon>Bacteria</taxon>
        <taxon>Pseudomonadati</taxon>
        <taxon>Bacteroidota</taxon>
        <taxon>Cytophagia</taxon>
        <taxon>Cytophagales</taxon>
        <taxon>Cytophagaceae</taxon>
        <taxon>Spirosoma</taxon>
    </lineage>
</organism>
<reference evidence="1" key="1">
    <citation type="submission" date="2020-09" db="EMBL/GenBank/DDBJ databases">
        <authorList>
            <person name="Kim M.K."/>
        </authorList>
    </citation>
    <scope>NUCLEOTIDE SEQUENCE</scope>
    <source>
        <strain evidence="1">BT702</strain>
    </source>
</reference>